<dbReference type="PANTHER" id="PTHR46569">
    <property type="entry name" value="E3 UBIQUITIN-PROTEIN LIGASE TRAIP"/>
    <property type="match status" value="1"/>
</dbReference>
<dbReference type="SMART" id="SM00184">
    <property type="entry name" value="RING"/>
    <property type="match status" value="1"/>
</dbReference>
<proteinExistence type="predicted"/>
<dbReference type="AlphaFoldDB" id="A0A8T2IXD1"/>
<dbReference type="GO" id="GO:0005634">
    <property type="term" value="C:nucleus"/>
    <property type="evidence" value="ECO:0007669"/>
    <property type="project" value="TreeGrafter"/>
</dbReference>
<keyword evidence="2 4" id="KW-0863">Zinc-finger</keyword>
<dbReference type="GO" id="GO:0061630">
    <property type="term" value="F:ubiquitin protein ligase activity"/>
    <property type="evidence" value="ECO:0007669"/>
    <property type="project" value="TreeGrafter"/>
</dbReference>
<dbReference type="Pfam" id="PF13639">
    <property type="entry name" value="zf-RING_2"/>
    <property type="match status" value="1"/>
</dbReference>
<dbReference type="GO" id="GO:0090734">
    <property type="term" value="C:site of DNA damage"/>
    <property type="evidence" value="ECO:0007669"/>
    <property type="project" value="TreeGrafter"/>
</dbReference>
<dbReference type="InterPro" id="IPR052639">
    <property type="entry name" value="TRAIP_ubiq-protein_ligase"/>
</dbReference>
<evidence type="ECO:0000256" key="5">
    <source>
        <dbReference type="SAM" id="Coils"/>
    </source>
</evidence>
<dbReference type="PANTHER" id="PTHR46569:SF1">
    <property type="entry name" value="E3 UBIQUITIN-PROTEIN LIGASE RFWD3-RELATED"/>
    <property type="match status" value="1"/>
</dbReference>
<evidence type="ECO:0000313" key="8">
    <source>
        <dbReference type="EMBL" id="KAG8436207.1"/>
    </source>
</evidence>
<keyword evidence="3" id="KW-0862">Zinc</keyword>
<dbReference type="CDD" id="cd16480">
    <property type="entry name" value="RING-H2_TRAIP"/>
    <property type="match status" value="1"/>
</dbReference>
<feature type="region of interest" description="Disordered" evidence="6">
    <location>
        <begin position="349"/>
        <end position="372"/>
    </location>
</feature>
<dbReference type="Proteomes" id="UP000812440">
    <property type="component" value="Chromosome 4"/>
</dbReference>
<dbReference type="Gene3D" id="3.30.40.10">
    <property type="entry name" value="Zinc/RING finger domain, C3HC4 (zinc finger)"/>
    <property type="match status" value="1"/>
</dbReference>
<evidence type="ECO:0000256" key="1">
    <source>
        <dbReference type="ARBA" id="ARBA00022723"/>
    </source>
</evidence>
<accession>A0A8T2IXD1</accession>
<sequence>MPIRAYCTICSDFFDNVRDVAAITCGHTFHQHCLSQWFHSAPQRTCPQCRIQVSNRQIINKLFFDVGGEEESILDPESLKNEVDRIKVSLLAKEKEKRECQTLVDSLRDMLDIRNATIQSLQKDLGDMEMLCSTLKKQIKFLDQQQCESKAAKDEARKLRSKLKAMENIEMLLHAQRHEVEMMIKNMGSGQAAMEQLATYCVSLKKEYENLKELQRSSVEMTEKLRKDLFLSNNKAQKAELELAKAREELGGTQKELHNADKEIMSLRKRVEFLQKSLSTPTAANEAISRLIFESPAPIGIERPKIRPPLLGSDINLDVTFDIDTPEHSTQKTVAAPFKKMKLDKKEYITSPNKNSQQEAKTSTSWRGVQTGSDEDDLPLPSFIKNSLLHRKPVGSLLNLRQNTGVVRTGFDGLGGRTKFIQPSNLTEIRPLHPKIKRKKVSRPVASASSFCNQPKLENFLK</sequence>
<feature type="coiled-coil region" evidence="5">
    <location>
        <begin position="194"/>
        <end position="277"/>
    </location>
</feature>
<dbReference type="EMBL" id="JAACNH010000007">
    <property type="protein sequence ID" value="KAG8436207.1"/>
    <property type="molecule type" value="Genomic_DNA"/>
</dbReference>
<keyword evidence="9" id="KW-1185">Reference proteome</keyword>
<comment type="caution">
    <text evidence="8">The sequence shown here is derived from an EMBL/GenBank/DDBJ whole genome shotgun (WGS) entry which is preliminary data.</text>
</comment>
<name>A0A8T2IXD1_9PIPI</name>
<dbReference type="InterPro" id="IPR001841">
    <property type="entry name" value="Znf_RING"/>
</dbReference>
<organism evidence="8 9">
    <name type="scientific">Hymenochirus boettgeri</name>
    <name type="common">Congo dwarf clawed frog</name>
    <dbReference type="NCBI Taxonomy" id="247094"/>
    <lineage>
        <taxon>Eukaryota</taxon>
        <taxon>Metazoa</taxon>
        <taxon>Chordata</taxon>
        <taxon>Craniata</taxon>
        <taxon>Vertebrata</taxon>
        <taxon>Euteleostomi</taxon>
        <taxon>Amphibia</taxon>
        <taxon>Batrachia</taxon>
        <taxon>Anura</taxon>
        <taxon>Pipoidea</taxon>
        <taxon>Pipidae</taxon>
        <taxon>Pipinae</taxon>
        <taxon>Hymenochirus</taxon>
    </lineage>
</organism>
<gene>
    <name evidence="8" type="ORF">GDO86_007351</name>
</gene>
<dbReference type="SUPFAM" id="SSF57850">
    <property type="entry name" value="RING/U-box"/>
    <property type="match status" value="1"/>
</dbReference>
<protein>
    <recommendedName>
        <fullName evidence="7">RING-type domain-containing protein</fullName>
    </recommendedName>
</protein>
<evidence type="ECO:0000259" key="7">
    <source>
        <dbReference type="PROSITE" id="PS50089"/>
    </source>
</evidence>
<feature type="coiled-coil region" evidence="5">
    <location>
        <begin position="118"/>
        <end position="169"/>
    </location>
</feature>
<keyword evidence="1" id="KW-0479">Metal-binding</keyword>
<evidence type="ECO:0000313" key="9">
    <source>
        <dbReference type="Proteomes" id="UP000812440"/>
    </source>
</evidence>
<feature type="compositionally biased region" description="Polar residues" evidence="6">
    <location>
        <begin position="350"/>
        <end position="372"/>
    </location>
</feature>
<dbReference type="OrthoDB" id="8062037at2759"/>
<evidence type="ECO:0000256" key="4">
    <source>
        <dbReference type="PROSITE-ProRule" id="PRU00175"/>
    </source>
</evidence>
<dbReference type="PROSITE" id="PS50089">
    <property type="entry name" value="ZF_RING_2"/>
    <property type="match status" value="1"/>
</dbReference>
<evidence type="ECO:0000256" key="6">
    <source>
        <dbReference type="SAM" id="MobiDB-lite"/>
    </source>
</evidence>
<dbReference type="GO" id="GO:0008270">
    <property type="term" value="F:zinc ion binding"/>
    <property type="evidence" value="ECO:0007669"/>
    <property type="project" value="UniProtKB-KW"/>
</dbReference>
<dbReference type="InterPro" id="IPR013083">
    <property type="entry name" value="Znf_RING/FYVE/PHD"/>
</dbReference>
<dbReference type="GO" id="GO:0016567">
    <property type="term" value="P:protein ubiquitination"/>
    <property type="evidence" value="ECO:0007669"/>
    <property type="project" value="TreeGrafter"/>
</dbReference>
<reference evidence="8" key="1">
    <citation type="thesis" date="2020" institute="ProQuest LLC" country="789 East Eisenhower Parkway, Ann Arbor, MI, USA">
        <title>Comparative Genomics and Chromosome Evolution.</title>
        <authorList>
            <person name="Mudd A.B."/>
        </authorList>
    </citation>
    <scope>NUCLEOTIDE SEQUENCE</scope>
    <source>
        <strain evidence="8">Female2</strain>
        <tissue evidence="8">Blood</tissue>
    </source>
</reference>
<evidence type="ECO:0000256" key="2">
    <source>
        <dbReference type="ARBA" id="ARBA00022771"/>
    </source>
</evidence>
<keyword evidence="5" id="KW-0175">Coiled coil</keyword>
<dbReference type="GO" id="GO:0031297">
    <property type="term" value="P:replication fork processing"/>
    <property type="evidence" value="ECO:0007669"/>
    <property type="project" value="TreeGrafter"/>
</dbReference>
<evidence type="ECO:0000256" key="3">
    <source>
        <dbReference type="ARBA" id="ARBA00022833"/>
    </source>
</evidence>
<feature type="domain" description="RING-type" evidence="7">
    <location>
        <begin position="7"/>
        <end position="50"/>
    </location>
</feature>